<sequence>MAFTQITGDNISTATNATITALAFQNTNSVLALPAGSTADRPTTPALGSIRYNSDDDNAEIYITNVDGSGTDGWAPVAGGGPSVGNDSIIRTNGTQLTEDAAVGAGAPNNDDKFSNGFTIGPITVSGATTTLTILADGNLVIF</sequence>
<dbReference type="GeneID" id="15312226"/>
<dbReference type="Proteomes" id="UP000203676">
    <property type="component" value="Segment"/>
</dbReference>
<dbReference type="OrthoDB" id="16214at10239"/>
<organism evidence="1 2">
    <name type="scientific">Synechococcus phage Syn30</name>
    <dbReference type="NCBI Taxonomy" id="536474"/>
    <lineage>
        <taxon>Viruses</taxon>
        <taxon>Duplodnaviria</taxon>
        <taxon>Heunggongvirae</taxon>
        <taxon>Uroviricota</taxon>
        <taxon>Caudoviricetes</taxon>
        <taxon>Pantevenvirales</taxon>
        <taxon>Kyanoviridae</taxon>
        <taxon>Leucotheavirus</taxon>
        <taxon>Leucotheavirus syn30</taxon>
    </lineage>
</organism>
<gene>
    <name evidence="1" type="ORF">CPRG_00042</name>
</gene>
<accession>M4SN06</accession>
<evidence type="ECO:0000313" key="2">
    <source>
        <dbReference type="Proteomes" id="UP000203676"/>
    </source>
</evidence>
<dbReference type="RefSeq" id="YP_007877806.1">
    <property type="nucleotide sequence ID" value="NC_021072.1"/>
</dbReference>
<keyword evidence="2" id="KW-1185">Reference proteome</keyword>
<reference evidence="1 2" key="1">
    <citation type="submission" date="2010-11" db="EMBL/GenBank/DDBJ databases">
        <title>The Genome Sequence of Cyanophage Syn30.</title>
        <authorList>
            <consortium name="The Broad Institute Genome Sequencing Platform"/>
            <person name="Henn M.R."/>
            <person name="Sullivan M.S."/>
            <person name="Osburne M.S."/>
            <person name="Levin J."/>
            <person name="Malboeuf C."/>
            <person name="Casali M."/>
            <person name="Russ C."/>
            <person name="Lennon N."/>
            <person name="Chapman S.B."/>
            <person name="Erlich R."/>
            <person name="Young S.K."/>
            <person name="Yandava C."/>
            <person name="Zeng Q."/>
            <person name="Alvarado L."/>
            <person name="Anderson S."/>
            <person name="Berlin A."/>
            <person name="Chen Z."/>
            <person name="Freedman E."/>
            <person name="Gellesch M."/>
            <person name="Goldberg J."/>
            <person name="Green L."/>
            <person name="Griggs A."/>
            <person name="Gujja S."/>
            <person name="Heilman E.R."/>
            <person name="Heiman D."/>
            <person name="Hollinger A."/>
            <person name="Howarth C."/>
            <person name="Larson L."/>
            <person name="Mehta T."/>
            <person name="Pearson M."/>
            <person name="Roberts A."/>
            <person name="Ryan E."/>
            <person name="Saif S."/>
            <person name="Shea T."/>
            <person name="Shenoy N."/>
            <person name="Sisk P."/>
            <person name="Stolte C."/>
            <person name="Sykes S."/>
            <person name="White J."/>
            <person name="Yu Q."/>
            <person name="Coleman M.L."/>
            <person name="Huang K.H."/>
            <person name="Weigele P.R."/>
            <person name="DeFrancesco A.S."/>
            <person name="Kern S.E."/>
            <person name="Thompson L.R."/>
            <person name="Fu R."/>
            <person name="Hombeck B."/>
            <person name="Chisholm S.W."/>
            <person name="Haas B."/>
            <person name="Nusbaum C."/>
            <person name="Birren B."/>
        </authorList>
    </citation>
    <scope>NUCLEOTIDE SEQUENCE [LARGE SCALE GENOMIC DNA]</scope>
    <source>
        <strain evidence="1 2">Syn30</strain>
    </source>
</reference>
<proteinExistence type="predicted"/>
<evidence type="ECO:0000313" key="1">
    <source>
        <dbReference type="EMBL" id="AGH56126.1"/>
    </source>
</evidence>
<protein>
    <submittedName>
        <fullName evidence="1">Uncharacterized protein</fullName>
    </submittedName>
</protein>
<name>M4SN06_9CAUD</name>
<dbReference type="KEGG" id="vg:15312226"/>
<dbReference type="EMBL" id="HQ634189">
    <property type="protein sequence ID" value="AGH56126.1"/>
    <property type="molecule type" value="Genomic_DNA"/>
</dbReference>